<evidence type="ECO:0000313" key="1">
    <source>
        <dbReference type="EMBL" id="RRJ29037.1"/>
    </source>
</evidence>
<sequence>MSITRAVGSDHQLARLLQIGMVLEEVVEARAYKHAQSMETEPEAEILALLEDAAEESAEHRTKLESLVDKLEAEPVPFDQIEPLVEAQYGQTKPEDFDGVLYDQLCNEETAYKFYDDVITAIEASETSFSIDRHHLVTVLSGIREEEADGVEEVTTMMESRQ</sequence>
<evidence type="ECO:0000313" key="2">
    <source>
        <dbReference type="Proteomes" id="UP000282322"/>
    </source>
</evidence>
<dbReference type="AlphaFoldDB" id="A0A3P3R6G0"/>
<accession>A0A3P3R6G0</accession>
<reference evidence="1 2" key="1">
    <citation type="submission" date="2018-11" db="EMBL/GenBank/DDBJ databases">
        <title>Taxonoimc description of Halomarina strain SPP-AMP-1.</title>
        <authorList>
            <person name="Pal Y."/>
            <person name="Srinivasana K."/>
            <person name="Verma A."/>
            <person name="Kumar P."/>
        </authorList>
    </citation>
    <scope>NUCLEOTIDE SEQUENCE [LARGE SCALE GENOMIC DNA]</scope>
    <source>
        <strain evidence="1 2">SPP-AMP-1</strain>
    </source>
</reference>
<keyword evidence="2" id="KW-1185">Reference proteome</keyword>
<dbReference type="InterPro" id="IPR009078">
    <property type="entry name" value="Ferritin-like_SF"/>
</dbReference>
<proteinExistence type="predicted"/>
<gene>
    <name evidence="1" type="ORF">EIK79_14085</name>
</gene>
<protein>
    <submittedName>
        <fullName evidence="1">Ferritin-like domain-containing protein</fullName>
    </submittedName>
</protein>
<dbReference type="EMBL" id="RRCH01000030">
    <property type="protein sequence ID" value="RRJ29037.1"/>
    <property type="molecule type" value="Genomic_DNA"/>
</dbReference>
<organism evidence="1 2">
    <name type="scientific">Halocatena pleomorpha</name>
    <dbReference type="NCBI Taxonomy" id="1785090"/>
    <lineage>
        <taxon>Archaea</taxon>
        <taxon>Methanobacteriati</taxon>
        <taxon>Methanobacteriota</taxon>
        <taxon>Stenosarchaea group</taxon>
        <taxon>Halobacteria</taxon>
        <taxon>Halobacteriales</taxon>
        <taxon>Natronomonadaceae</taxon>
        <taxon>Halocatena</taxon>
    </lineage>
</organism>
<dbReference type="Proteomes" id="UP000282322">
    <property type="component" value="Unassembled WGS sequence"/>
</dbReference>
<dbReference type="OrthoDB" id="304955at2157"/>
<dbReference type="SUPFAM" id="SSF47240">
    <property type="entry name" value="Ferritin-like"/>
    <property type="match status" value="1"/>
</dbReference>
<comment type="caution">
    <text evidence="1">The sequence shown here is derived from an EMBL/GenBank/DDBJ whole genome shotgun (WGS) entry which is preliminary data.</text>
</comment>
<dbReference type="RefSeq" id="WP_124955765.1">
    <property type="nucleotide sequence ID" value="NZ_RRCH01000030.1"/>
</dbReference>
<name>A0A3P3R6G0_9EURY</name>